<evidence type="ECO:0000256" key="6">
    <source>
        <dbReference type="SAM" id="Phobius"/>
    </source>
</evidence>
<evidence type="ECO:0000256" key="4">
    <source>
        <dbReference type="ARBA" id="ARBA00022989"/>
    </source>
</evidence>
<dbReference type="EMBL" id="BNJF01000001">
    <property type="protein sequence ID" value="GHO43681.1"/>
    <property type="molecule type" value="Genomic_DNA"/>
</dbReference>
<protein>
    <submittedName>
        <fullName evidence="8">ABC transporter permease</fullName>
    </submittedName>
</protein>
<feature type="transmembrane region" description="Helical" evidence="6">
    <location>
        <begin position="178"/>
        <end position="200"/>
    </location>
</feature>
<reference evidence="8" key="1">
    <citation type="submission" date="2020-10" db="EMBL/GenBank/DDBJ databases">
        <title>Taxonomic study of unclassified bacteria belonging to the class Ktedonobacteria.</title>
        <authorList>
            <person name="Yabe S."/>
            <person name="Wang C.M."/>
            <person name="Zheng Y."/>
            <person name="Sakai Y."/>
            <person name="Cavaletti L."/>
            <person name="Monciardini P."/>
            <person name="Donadio S."/>
        </authorList>
    </citation>
    <scope>NUCLEOTIDE SEQUENCE</scope>
    <source>
        <strain evidence="8">SOSP1-1</strain>
    </source>
</reference>
<keyword evidence="3 6" id="KW-0812">Transmembrane</keyword>
<evidence type="ECO:0000256" key="5">
    <source>
        <dbReference type="ARBA" id="ARBA00023136"/>
    </source>
</evidence>
<dbReference type="Pfam" id="PF12698">
    <property type="entry name" value="ABC2_membrane_3"/>
    <property type="match status" value="1"/>
</dbReference>
<name>A0A8J3HX92_9CHLR</name>
<comment type="caution">
    <text evidence="8">The sequence shown here is derived from an EMBL/GenBank/DDBJ whole genome shotgun (WGS) entry which is preliminary data.</text>
</comment>
<dbReference type="InterPro" id="IPR013525">
    <property type="entry name" value="ABC2_TM"/>
</dbReference>
<dbReference type="InterPro" id="IPR051449">
    <property type="entry name" value="ABC-2_transporter_component"/>
</dbReference>
<evidence type="ECO:0000313" key="9">
    <source>
        <dbReference type="Proteomes" id="UP000612362"/>
    </source>
</evidence>
<evidence type="ECO:0000259" key="7">
    <source>
        <dbReference type="Pfam" id="PF12698"/>
    </source>
</evidence>
<comment type="subcellular location">
    <subcellularLocation>
        <location evidence="1">Cell membrane</location>
        <topology evidence="1">Multi-pass membrane protein</topology>
    </subcellularLocation>
</comment>
<feature type="domain" description="ABC-2 type transporter transmembrane" evidence="7">
    <location>
        <begin position="21"/>
        <end position="362"/>
    </location>
</feature>
<dbReference type="RefSeq" id="WP_220193139.1">
    <property type="nucleotide sequence ID" value="NZ_BNJF01000001.1"/>
</dbReference>
<feature type="transmembrane region" description="Helical" evidence="6">
    <location>
        <begin position="283"/>
        <end position="304"/>
    </location>
</feature>
<dbReference type="PANTHER" id="PTHR30294:SF29">
    <property type="entry name" value="MULTIDRUG ABC TRANSPORTER PERMEASE YBHS-RELATED"/>
    <property type="match status" value="1"/>
</dbReference>
<feature type="transmembrane region" description="Helical" evidence="6">
    <location>
        <begin position="255"/>
        <end position="276"/>
    </location>
</feature>
<organism evidence="8 9">
    <name type="scientific">Ktedonospora formicarum</name>
    <dbReference type="NCBI Taxonomy" id="2778364"/>
    <lineage>
        <taxon>Bacteria</taxon>
        <taxon>Bacillati</taxon>
        <taxon>Chloroflexota</taxon>
        <taxon>Ktedonobacteria</taxon>
        <taxon>Ktedonobacterales</taxon>
        <taxon>Ktedonobacteraceae</taxon>
        <taxon>Ktedonospora</taxon>
    </lineage>
</organism>
<evidence type="ECO:0000256" key="1">
    <source>
        <dbReference type="ARBA" id="ARBA00004651"/>
    </source>
</evidence>
<proteinExistence type="predicted"/>
<feature type="transmembrane region" description="Helical" evidence="6">
    <location>
        <begin position="21"/>
        <end position="40"/>
    </location>
</feature>
<gene>
    <name evidence="8" type="ORF">KSX_18440</name>
</gene>
<keyword evidence="2" id="KW-1003">Cell membrane</keyword>
<evidence type="ECO:0000256" key="2">
    <source>
        <dbReference type="ARBA" id="ARBA00022475"/>
    </source>
</evidence>
<accession>A0A8J3HX92</accession>
<feature type="transmembrane region" description="Helical" evidence="6">
    <location>
        <begin position="342"/>
        <end position="364"/>
    </location>
</feature>
<evidence type="ECO:0000256" key="3">
    <source>
        <dbReference type="ARBA" id="ARBA00022692"/>
    </source>
</evidence>
<keyword evidence="5 6" id="KW-0472">Membrane</keyword>
<dbReference type="GO" id="GO:0140359">
    <property type="term" value="F:ABC-type transporter activity"/>
    <property type="evidence" value="ECO:0007669"/>
    <property type="project" value="InterPro"/>
</dbReference>
<sequence length="374" mass="39977">MNLRSILAIARKDALDIILNKTTLFALLSPIFIALLYALFSNVFGEHSTKMLIYNPGNSRVEQAVTSYFSKVDITRAASAEDVTNAFGTDGSHKDSSYALGLIVPASFESQIAQGQKPKLGLYLNGDQGVVSYDRTALTSIITSYVTAVKDPQPLNLTLATINPPQAKESVQSVLEPMFAVMGLLLSFMTGISLVPTLMVEEKEKKTLRMLMVSPASFSDIVAAKLLVGLGYQLLLSFVVALTLKGFTGDIPLTIVFILLGSCLALTIGLIAGSIFQSGNGVGAFSGVVSMLFLFPGFFSGNFFGNMLHGSLILQVVKILPTYYLGEGLFQSTTDQGWSPTVLLDIGVIVGATLVLFIVSAWLLHRQASVAAAI</sequence>
<feature type="transmembrane region" description="Helical" evidence="6">
    <location>
        <begin position="221"/>
        <end position="243"/>
    </location>
</feature>
<evidence type="ECO:0000313" key="8">
    <source>
        <dbReference type="EMBL" id="GHO43681.1"/>
    </source>
</evidence>
<dbReference type="GO" id="GO:0005886">
    <property type="term" value="C:plasma membrane"/>
    <property type="evidence" value="ECO:0007669"/>
    <property type="project" value="UniProtKB-SubCell"/>
</dbReference>
<dbReference type="AlphaFoldDB" id="A0A8J3HX92"/>
<dbReference type="Proteomes" id="UP000612362">
    <property type="component" value="Unassembled WGS sequence"/>
</dbReference>
<dbReference type="PANTHER" id="PTHR30294">
    <property type="entry name" value="MEMBRANE COMPONENT OF ABC TRANSPORTER YHHJ-RELATED"/>
    <property type="match status" value="1"/>
</dbReference>
<keyword evidence="4 6" id="KW-1133">Transmembrane helix</keyword>
<keyword evidence="9" id="KW-1185">Reference proteome</keyword>